<protein>
    <submittedName>
        <fullName evidence="2">Uncharacterized protein</fullName>
    </submittedName>
</protein>
<proteinExistence type="predicted"/>
<gene>
    <name evidence="2" type="ORF">SEMRO_766_G199300.1</name>
</gene>
<dbReference type="EMBL" id="CAICTM010000765">
    <property type="protein sequence ID" value="CAB9516185.1"/>
    <property type="molecule type" value="Genomic_DNA"/>
</dbReference>
<evidence type="ECO:0000313" key="2">
    <source>
        <dbReference type="EMBL" id="CAB9516185.1"/>
    </source>
</evidence>
<reference evidence="2" key="1">
    <citation type="submission" date="2020-06" db="EMBL/GenBank/DDBJ databases">
        <authorList>
            <consortium name="Plant Systems Biology data submission"/>
        </authorList>
    </citation>
    <scope>NUCLEOTIDE SEQUENCE</scope>
    <source>
        <strain evidence="2">D6</strain>
    </source>
</reference>
<dbReference type="AlphaFoldDB" id="A0A9N8ECU6"/>
<keyword evidence="1" id="KW-0175">Coiled coil</keyword>
<feature type="coiled-coil region" evidence="1">
    <location>
        <begin position="18"/>
        <end position="102"/>
    </location>
</feature>
<accession>A0A9N8ECU6</accession>
<keyword evidence="3" id="KW-1185">Reference proteome</keyword>
<organism evidence="2 3">
    <name type="scientific">Seminavis robusta</name>
    <dbReference type="NCBI Taxonomy" id="568900"/>
    <lineage>
        <taxon>Eukaryota</taxon>
        <taxon>Sar</taxon>
        <taxon>Stramenopiles</taxon>
        <taxon>Ochrophyta</taxon>
        <taxon>Bacillariophyta</taxon>
        <taxon>Bacillariophyceae</taxon>
        <taxon>Bacillariophycidae</taxon>
        <taxon>Naviculales</taxon>
        <taxon>Naviculaceae</taxon>
        <taxon>Seminavis</taxon>
    </lineage>
</organism>
<evidence type="ECO:0000256" key="1">
    <source>
        <dbReference type="SAM" id="Coils"/>
    </source>
</evidence>
<sequence length="143" mass="15540">MISHLKNSLAAAEADSDWQLFNEEIDKLETQIDKLETQLAPAKGNAKISNGEEVGQIRVALEEARSKGKVSKEKNDTLEAQLAAAKEDGKASNKMIANLETELTAVKEDANNLWEKIVNFETGPPVAEEDADSVAICVGFKLD</sequence>
<evidence type="ECO:0000313" key="3">
    <source>
        <dbReference type="Proteomes" id="UP001153069"/>
    </source>
</evidence>
<name>A0A9N8ECU6_9STRA</name>
<comment type="caution">
    <text evidence="2">The sequence shown here is derived from an EMBL/GenBank/DDBJ whole genome shotgun (WGS) entry which is preliminary data.</text>
</comment>
<dbReference type="Proteomes" id="UP001153069">
    <property type="component" value="Unassembled WGS sequence"/>
</dbReference>